<reference evidence="19" key="1">
    <citation type="journal article" date="2023" name="Int. J. Syst. Evol. Microbiol.">
        <title>Collibacillus ludicampi gen. nov., sp. nov., a new soil bacterium of the family Alicyclobacillaceae.</title>
        <authorList>
            <person name="Jojima T."/>
            <person name="Ioku Y."/>
            <person name="Fukuta Y."/>
            <person name="Shirasaka N."/>
            <person name="Matsumura Y."/>
            <person name="Mori M."/>
        </authorList>
    </citation>
    <scope>NUCLEOTIDE SEQUENCE</scope>
    <source>
        <strain evidence="19">TP075</strain>
    </source>
</reference>
<evidence type="ECO:0000259" key="18">
    <source>
        <dbReference type="PROSITE" id="PS50885"/>
    </source>
</evidence>
<dbReference type="Pfam" id="PF02518">
    <property type="entry name" value="HATPase_c"/>
    <property type="match status" value="1"/>
</dbReference>
<name>A0AAV4LEI0_9BACL</name>
<evidence type="ECO:0000256" key="11">
    <source>
        <dbReference type="ARBA" id="ARBA00022989"/>
    </source>
</evidence>
<dbReference type="SUPFAM" id="SSF158472">
    <property type="entry name" value="HAMP domain-like"/>
    <property type="match status" value="1"/>
</dbReference>
<dbReference type="GO" id="GO:0007234">
    <property type="term" value="P:osmosensory signaling via phosphorelay pathway"/>
    <property type="evidence" value="ECO:0007669"/>
    <property type="project" value="TreeGrafter"/>
</dbReference>
<keyword evidence="12" id="KW-0902">Two-component regulatory system</keyword>
<keyword evidence="13 14" id="KW-0472">Membrane</keyword>
<dbReference type="RefSeq" id="WP_282199017.1">
    <property type="nucleotide sequence ID" value="NZ_BOQE01000001.1"/>
</dbReference>
<dbReference type="InterPro" id="IPR050351">
    <property type="entry name" value="BphY/WalK/GraS-like"/>
</dbReference>
<dbReference type="SMART" id="SM00304">
    <property type="entry name" value="HAMP"/>
    <property type="match status" value="1"/>
</dbReference>
<dbReference type="InterPro" id="IPR000014">
    <property type="entry name" value="PAS"/>
</dbReference>
<comment type="subcellular location">
    <subcellularLocation>
        <location evidence="2">Cell membrane</location>
        <topology evidence="2">Multi-pass membrane protein</topology>
    </subcellularLocation>
</comment>
<dbReference type="PRINTS" id="PR00344">
    <property type="entry name" value="BCTRLSENSOR"/>
</dbReference>
<feature type="transmembrane region" description="Helical" evidence="14">
    <location>
        <begin position="171"/>
        <end position="192"/>
    </location>
</feature>
<keyword evidence="6" id="KW-0808">Transferase</keyword>
<evidence type="ECO:0000256" key="10">
    <source>
        <dbReference type="ARBA" id="ARBA00022840"/>
    </source>
</evidence>
<dbReference type="PROSITE" id="PS50113">
    <property type="entry name" value="PAC"/>
    <property type="match status" value="1"/>
</dbReference>
<dbReference type="Pfam" id="PF00512">
    <property type="entry name" value="HisKA"/>
    <property type="match status" value="1"/>
</dbReference>
<accession>A0AAV4LEI0</accession>
<organism evidence="19 20">
    <name type="scientific">Collibacillus ludicampi</name>
    <dbReference type="NCBI Taxonomy" id="2771369"/>
    <lineage>
        <taxon>Bacteria</taxon>
        <taxon>Bacillati</taxon>
        <taxon>Bacillota</taxon>
        <taxon>Bacilli</taxon>
        <taxon>Bacillales</taxon>
        <taxon>Alicyclobacillaceae</taxon>
        <taxon>Collibacillus</taxon>
    </lineage>
</organism>
<evidence type="ECO:0000256" key="2">
    <source>
        <dbReference type="ARBA" id="ARBA00004651"/>
    </source>
</evidence>
<evidence type="ECO:0000313" key="19">
    <source>
        <dbReference type="EMBL" id="GIM45852.1"/>
    </source>
</evidence>
<dbReference type="Gene3D" id="1.10.287.130">
    <property type="match status" value="1"/>
</dbReference>
<evidence type="ECO:0000256" key="3">
    <source>
        <dbReference type="ARBA" id="ARBA00012438"/>
    </source>
</evidence>
<dbReference type="GO" id="GO:0005524">
    <property type="term" value="F:ATP binding"/>
    <property type="evidence" value="ECO:0007669"/>
    <property type="project" value="UniProtKB-KW"/>
</dbReference>
<dbReference type="GO" id="GO:0000155">
    <property type="term" value="F:phosphorelay sensor kinase activity"/>
    <property type="evidence" value="ECO:0007669"/>
    <property type="project" value="InterPro"/>
</dbReference>
<dbReference type="Gene3D" id="3.30.450.20">
    <property type="entry name" value="PAS domain"/>
    <property type="match status" value="2"/>
</dbReference>
<evidence type="ECO:0000259" key="16">
    <source>
        <dbReference type="PROSITE" id="PS50112"/>
    </source>
</evidence>
<feature type="domain" description="Histidine kinase" evidence="15">
    <location>
        <begin position="361"/>
        <end position="579"/>
    </location>
</feature>
<dbReference type="InterPro" id="IPR036097">
    <property type="entry name" value="HisK_dim/P_sf"/>
</dbReference>
<dbReference type="SUPFAM" id="SSF55874">
    <property type="entry name" value="ATPase domain of HSP90 chaperone/DNA topoisomerase II/histidine kinase"/>
    <property type="match status" value="1"/>
</dbReference>
<dbReference type="InterPro" id="IPR005467">
    <property type="entry name" value="His_kinase_dom"/>
</dbReference>
<evidence type="ECO:0000256" key="4">
    <source>
        <dbReference type="ARBA" id="ARBA00022475"/>
    </source>
</evidence>
<dbReference type="PROSITE" id="PS50109">
    <property type="entry name" value="HIS_KIN"/>
    <property type="match status" value="1"/>
</dbReference>
<evidence type="ECO:0000256" key="9">
    <source>
        <dbReference type="ARBA" id="ARBA00022777"/>
    </source>
</evidence>
<dbReference type="CDD" id="cd06225">
    <property type="entry name" value="HAMP"/>
    <property type="match status" value="1"/>
</dbReference>
<keyword evidence="4" id="KW-1003">Cell membrane</keyword>
<dbReference type="GO" id="GO:0030295">
    <property type="term" value="F:protein kinase activator activity"/>
    <property type="evidence" value="ECO:0007669"/>
    <property type="project" value="TreeGrafter"/>
</dbReference>
<dbReference type="FunFam" id="3.30.565.10:FF:000006">
    <property type="entry name" value="Sensor histidine kinase WalK"/>
    <property type="match status" value="1"/>
</dbReference>
<dbReference type="SMART" id="SM00091">
    <property type="entry name" value="PAS"/>
    <property type="match status" value="1"/>
</dbReference>
<dbReference type="Pfam" id="PF00672">
    <property type="entry name" value="HAMP"/>
    <property type="match status" value="1"/>
</dbReference>
<evidence type="ECO:0000256" key="7">
    <source>
        <dbReference type="ARBA" id="ARBA00022692"/>
    </source>
</evidence>
<evidence type="ECO:0000256" key="6">
    <source>
        <dbReference type="ARBA" id="ARBA00022679"/>
    </source>
</evidence>
<dbReference type="EMBL" id="BOQE01000001">
    <property type="protein sequence ID" value="GIM45852.1"/>
    <property type="molecule type" value="Genomic_DNA"/>
</dbReference>
<dbReference type="InterPro" id="IPR035965">
    <property type="entry name" value="PAS-like_dom_sf"/>
</dbReference>
<evidence type="ECO:0000256" key="13">
    <source>
        <dbReference type="ARBA" id="ARBA00023136"/>
    </source>
</evidence>
<dbReference type="Proteomes" id="UP001057291">
    <property type="component" value="Unassembled WGS sequence"/>
</dbReference>
<keyword evidence="5" id="KW-0597">Phosphoprotein</keyword>
<evidence type="ECO:0000256" key="12">
    <source>
        <dbReference type="ARBA" id="ARBA00023012"/>
    </source>
</evidence>
<dbReference type="GO" id="GO:0006355">
    <property type="term" value="P:regulation of DNA-templated transcription"/>
    <property type="evidence" value="ECO:0007669"/>
    <property type="project" value="InterPro"/>
</dbReference>
<evidence type="ECO:0000313" key="20">
    <source>
        <dbReference type="Proteomes" id="UP001057291"/>
    </source>
</evidence>
<dbReference type="PANTHER" id="PTHR42878:SF7">
    <property type="entry name" value="SENSOR HISTIDINE KINASE GLRK"/>
    <property type="match status" value="1"/>
</dbReference>
<dbReference type="SMART" id="SM00388">
    <property type="entry name" value="HisKA"/>
    <property type="match status" value="1"/>
</dbReference>
<dbReference type="InterPro" id="IPR029151">
    <property type="entry name" value="Sensor-like_sf"/>
</dbReference>
<dbReference type="InterPro" id="IPR004358">
    <property type="entry name" value="Sig_transdc_His_kin-like_C"/>
</dbReference>
<dbReference type="GO" id="GO:0005886">
    <property type="term" value="C:plasma membrane"/>
    <property type="evidence" value="ECO:0007669"/>
    <property type="project" value="UniProtKB-SubCell"/>
</dbReference>
<dbReference type="FunFam" id="1.10.287.130:FF:000001">
    <property type="entry name" value="Two-component sensor histidine kinase"/>
    <property type="match status" value="1"/>
</dbReference>
<dbReference type="InterPro" id="IPR003661">
    <property type="entry name" value="HisK_dim/P_dom"/>
</dbReference>
<dbReference type="InterPro" id="IPR003660">
    <property type="entry name" value="HAMP_dom"/>
</dbReference>
<evidence type="ECO:0000259" key="17">
    <source>
        <dbReference type="PROSITE" id="PS50113"/>
    </source>
</evidence>
<comment type="catalytic activity">
    <reaction evidence="1">
        <text>ATP + protein L-histidine = ADP + protein N-phospho-L-histidine.</text>
        <dbReference type="EC" id="2.7.13.3"/>
    </reaction>
</comment>
<keyword evidence="10" id="KW-0067">ATP-binding</keyword>
<dbReference type="Gene3D" id="1.10.8.500">
    <property type="entry name" value="HAMP domain in histidine kinase"/>
    <property type="match status" value="1"/>
</dbReference>
<dbReference type="SUPFAM" id="SSF55785">
    <property type="entry name" value="PYP-like sensor domain (PAS domain)"/>
    <property type="match status" value="1"/>
</dbReference>
<dbReference type="PROSITE" id="PS50885">
    <property type="entry name" value="HAMP"/>
    <property type="match status" value="1"/>
</dbReference>
<dbReference type="InterPro" id="IPR036890">
    <property type="entry name" value="HATPase_C_sf"/>
</dbReference>
<dbReference type="CDD" id="cd18773">
    <property type="entry name" value="PDC1_HK_sensor"/>
    <property type="match status" value="1"/>
</dbReference>
<keyword evidence="7 14" id="KW-0812">Transmembrane</keyword>
<keyword evidence="20" id="KW-1185">Reference proteome</keyword>
<feature type="domain" description="PAS" evidence="16">
    <location>
        <begin position="250"/>
        <end position="303"/>
    </location>
</feature>
<dbReference type="SUPFAM" id="SSF103190">
    <property type="entry name" value="Sensory domain-like"/>
    <property type="match status" value="1"/>
</dbReference>
<feature type="domain" description="PAC" evidence="17">
    <location>
        <begin position="307"/>
        <end position="357"/>
    </location>
</feature>
<dbReference type="CDD" id="cd00082">
    <property type="entry name" value="HisKA"/>
    <property type="match status" value="1"/>
</dbReference>
<dbReference type="InterPro" id="IPR000700">
    <property type="entry name" value="PAS-assoc_C"/>
</dbReference>
<dbReference type="SMART" id="SM00387">
    <property type="entry name" value="HATPase_c"/>
    <property type="match status" value="1"/>
</dbReference>
<evidence type="ECO:0000256" key="14">
    <source>
        <dbReference type="SAM" id="Phobius"/>
    </source>
</evidence>
<dbReference type="InterPro" id="IPR057640">
    <property type="entry name" value="Cache_WalK"/>
</dbReference>
<evidence type="ECO:0000259" key="15">
    <source>
        <dbReference type="PROSITE" id="PS50109"/>
    </source>
</evidence>
<keyword evidence="9 19" id="KW-0418">Kinase</keyword>
<dbReference type="InterPro" id="IPR003594">
    <property type="entry name" value="HATPase_dom"/>
</dbReference>
<dbReference type="PANTHER" id="PTHR42878">
    <property type="entry name" value="TWO-COMPONENT HISTIDINE KINASE"/>
    <property type="match status" value="1"/>
</dbReference>
<evidence type="ECO:0000256" key="8">
    <source>
        <dbReference type="ARBA" id="ARBA00022741"/>
    </source>
</evidence>
<keyword evidence="8" id="KW-0547">Nucleotide-binding</keyword>
<dbReference type="AlphaFoldDB" id="A0AAV4LEI0"/>
<dbReference type="Pfam" id="PF23846">
    <property type="entry name" value="Cache_WalK"/>
    <property type="match status" value="1"/>
</dbReference>
<feature type="transmembrane region" description="Helical" evidence="14">
    <location>
        <begin position="12"/>
        <end position="29"/>
    </location>
</feature>
<proteinExistence type="predicted"/>
<evidence type="ECO:0000256" key="5">
    <source>
        <dbReference type="ARBA" id="ARBA00022553"/>
    </source>
</evidence>
<dbReference type="PROSITE" id="PS50112">
    <property type="entry name" value="PAS"/>
    <property type="match status" value="1"/>
</dbReference>
<dbReference type="CDD" id="cd00130">
    <property type="entry name" value="PAS"/>
    <property type="match status" value="1"/>
</dbReference>
<sequence>MFRSIRWKLVMIYLLLILFAMQLIGVYFIRSLNMYFLGNFSKTINSQAGLLAELVPHYLEKEVTDEADGDLENLARSFAELTGADIYILNKNGIIVATSEDRSYVGQKRVRTEVTWALSGTKEEVIRVDEKTGMRYTFLAVPVRDAGQVIGAVYLVAPMKTIYQTMSEINWIFYTGILIALVLTAILGIMLARTITHPIMEITKKAKAMAKGDFGQEVAVKGDDEIGELGLTFNYLTHRLRDALAENEQEKDKMEAILAHMSDGVIAVSAQGLILLANPVAQELLMVEEKDLINHPLHEVLEVDEWEGPEMKFRGPDGRILYAYASTLKGAEGEKPGQVIVLRDITEEEKEEKARRDFVANVSHEIRTPLTTLKSYIEALEDGAMYDPQLSAHFLRVIHNETDRMVRLVNDLLQLSRFDSGTEGWNFSPQSLAGLLDRAVERFSVQCRNQGIGMFVEVEPRLPQVVVDRDKLDQVLDNLISNALKYTPEKGMIRLAASRDGDMVVVKVIDTGIGIPKKDLPRIFERFYRVDKARSRKLGGTGLGLSIAQQIIEKHGGKIQIESELGRGTTVLFTLPVAKEGVA</sequence>
<dbReference type="Gene3D" id="3.30.565.10">
    <property type="entry name" value="Histidine kinase-like ATPase, C-terminal domain"/>
    <property type="match status" value="1"/>
</dbReference>
<feature type="domain" description="HAMP" evidence="18">
    <location>
        <begin position="193"/>
        <end position="245"/>
    </location>
</feature>
<dbReference type="GO" id="GO:0000156">
    <property type="term" value="F:phosphorelay response regulator activity"/>
    <property type="evidence" value="ECO:0007669"/>
    <property type="project" value="TreeGrafter"/>
</dbReference>
<protein>
    <recommendedName>
        <fullName evidence="3">histidine kinase</fullName>
        <ecNumber evidence="3">2.7.13.3</ecNumber>
    </recommendedName>
</protein>
<gene>
    <name evidence="19" type="ORF">DNHGIG_14010</name>
</gene>
<dbReference type="InterPro" id="IPR013767">
    <property type="entry name" value="PAS_fold"/>
</dbReference>
<dbReference type="Pfam" id="PF00989">
    <property type="entry name" value="PAS"/>
    <property type="match status" value="1"/>
</dbReference>
<dbReference type="EC" id="2.7.13.3" evidence="3"/>
<dbReference type="SUPFAM" id="SSF47384">
    <property type="entry name" value="Homodimeric domain of signal transducing histidine kinase"/>
    <property type="match status" value="1"/>
</dbReference>
<comment type="caution">
    <text evidence="19">The sequence shown here is derived from an EMBL/GenBank/DDBJ whole genome shotgun (WGS) entry which is preliminary data.</text>
</comment>
<keyword evidence="11 14" id="KW-1133">Transmembrane helix</keyword>
<evidence type="ECO:0000256" key="1">
    <source>
        <dbReference type="ARBA" id="ARBA00000085"/>
    </source>
</evidence>
<dbReference type="CDD" id="cd00075">
    <property type="entry name" value="HATPase"/>
    <property type="match status" value="1"/>
</dbReference>